<gene>
    <name evidence="1" type="ORF">F4820DRAFT_105890</name>
</gene>
<sequence>MSSYVITGASRGIGFEFLRQLSADPAAIVIGLVRDKAATEKKVAAEIGRSNIHIFRGDLVDYESLKKAAEETSKITDGKLDYLIANGAFLTKYSAFKTFGEMADEPELLEEDLNLNLKTNVIGNIHLINLFVPLIKKGKAKKVISITSGHADIDLVNNYDVDVTGPYALGKAALNLAIAKYSAEYKKEGILFMSISPGVVDTSGHNDADGLNETEKKHLEEMGRTFAAIAPPGFRGAITPEESVRLMMDVIGKASVERGDGGSFVSQHGNKQWL</sequence>
<reference evidence="1 2" key="1">
    <citation type="journal article" date="2022" name="New Phytol.">
        <title>Ecological generalism drives hyperdiversity of secondary metabolite gene clusters in xylarialean endophytes.</title>
        <authorList>
            <person name="Franco M.E.E."/>
            <person name="Wisecaver J.H."/>
            <person name="Arnold A.E."/>
            <person name="Ju Y.M."/>
            <person name="Slot J.C."/>
            <person name="Ahrendt S."/>
            <person name="Moore L.P."/>
            <person name="Eastman K.E."/>
            <person name="Scott K."/>
            <person name="Konkel Z."/>
            <person name="Mondo S.J."/>
            <person name="Kuo A."/>
            <person name="Hayes R.D."/>
            <person name="Haridas S."/>
            <person name="Andreopoulos B."/>
            <person name="Riley R."/>
            <person name="LaButti K."/>
            <person name="Pangilinan J."/>
            <person name="Lipzen A."/>
            <person name="Amirebrahimi M."/>
            <person name="Yan J."/>
            <person name="Adam C."/>
            <person name="Keymanesh K."/>
            <person name="Ng V."/>
            <person name="Louie K."/>
            <person name="Northen T."/>
            <person name="Drula E."/>
            <person name="Henrissat B."/>
            <person name="Hsieh H.M."/>
            <person name="Youens-Clark K."/>
            <person name="Lutzoni F."/>
            <person name="Miadlikowska J."/>
            <person name="Eastwood D.C."/>
            <person name="Hamelin R.C."/>
            <person name="Grigoriev I.V."/>
            <person name="U'Ren J.M."/>
        </authorList>
    </citation>
    <scope>NUCLEOTIDE SEQUENCE [LARGE SCALE GENOMIC DNA]</scope>
    <source>
        <strain evidence="1 2">CBS 119005</strain>
    </source>
</reference>
<name>A0ACB9YMF8_9PEZI</name>
<proteinExistence type="predicted"/>
<accession>A0ACB9YMF8</accession>
<keyword evidence="2" id="KW-1185">Reference proteome</keyword>
<dbReference type="EMBL" id="MU393581">
    <property type="protein sequence ID" value="KAI4860586.1"/>
    <property type="molecule type" value="Genomic_DNA"/>
</dbReference>
<dbReference type="Proteomes" id="UP001497700">
    <property type="component" value="Unassembled WGS sequence"/>
</dbReference>
<protein>
    <submittedName>
        <fullName evidence="1">NAD(P)-binding protein</fullName>
    </submittedName>
</protein>
<organism evidence="1 2">
    <name type="scientific">Hypoxylon rubiginosum</name>
    <dbReference type="NCBI Taxonomy" id="110542"/>
    <lineage>
        <taxon>Eukaryota</taxon>
        <taxon>Fungi</taxon>
        <taxon>Dikarya</taxon>
        <taxon>Ascomycota</taxon>
        <taxon>Pezizomycotina</taxon>
        <taxon>Sordariomycetes</taxon>
        <taxon>Xylariomycetidae</taxon>
        <taxon>Xylariales</taxon>
        <taxon>Hypoxylaceae</taxon>
        <taxon>Hypoxylon</taxon>
    </lineage>
</organism>
<evidence type="ECO:0000313" key="1">
    <source>
        <dbReference type="EMBL" id="KAI4860586.1"/>
    </source>
</evidence>
<comment type="caution">
    <text evidence="1">The sequence shown here is derived from an EMBL/GenBank/DDBJ whole genome shotgun (WGS) entry which is preliminary data.</text>
</comment>
<evidence type="ECO:0000313" key="2">
    <source>
        <dbReference type="Proteomes" id="UP001497700"/>
    </source>
</evidence>